<evidence type="ECO:0000313" key="7">
    <source>
        <dbReference type="Ensembl" id="ENSCMIP00000011412.1"/>
    </source>
</evidence>
<feature type="domain" description="BZIP" evidence="6">
    <location>
        <begin position="8"/>
        <end position="71"/>
    </location>
</feature>
<dbReference type="SMART" id="SM00338">
    <property type="entry name" value="BRLZ"/>
    <property type="match status" value="1"/>
</dbReference>
<dbReference type="Proteomes" id="UP000314986">
    <property type="component" value="Unassembled WGS sequence"/>
</dbReference>
<dbReference type="InParanoid" id="A0A4W3H8B5"/>
<feature type="coiled-coil region" evidence="5">
    <location>
        <begin position="6"/>
        <end position="53"/>
    </location>
</feature>
<dbReference type="STRING" id="7868.ENSCMIP00000011412"/>
<dbReference type="PANTHER" id="PTHR11462">
    <property type="entry name" value="JUN TRANSCRIPTION FACTOR-RELATED"/>
    <property type="match status" value="1"/>
</dbReference>
<dbReference type="PROSITE" id="PS00036">
    <property type="entry name" value="BZIP_BASIC"/>
    <property type="match status" value="1"/>
</dbReference>
<evidence type="ECO:0000256" key="4">
    <source>
        <dbReference type="ARBA" id="ARBA00023163"/>
    </source>
</evidence>
<reference evidence="8" key="1">
    <citation type="journal article" date="2006" name="Science">
        <title>Ancient noncoding elements conserved in the human genome.</title>
        <authorList>
            <person name="Venkatesh B."/>
            <person name="Kirkness E.F."/>
            <person name="Loh Y.H."/>
            <person name="Halpern A.L."/>
            <person name="Lee A.P."/>
            <person name="Johnson J."/>
            <person name="Dandona N."/>
            <person name="Viswanathan L.D."/>
            <person name="Tay A."/>
            <person name="Venter J.C."/>
            <person name="Strausberg R.L."/>
            <person name="Brenner S."/>
        </authorList>
    </citation>
    <scope>NUCLEOTIDE SEQUENCE [LARGE SCALE GENOMIC DNA]</scope>
</reference>
<dbReference type="GeneTree" id="ENSGT00940000162806"/>
<dbReference type="InterPro" id="IPR004827">
    <property type="entry name" value="bZIP"/>
</dbReference>
<dbReference type="AlphaFoldDB" id="A0A4W3H8B5"/>
<dbReference type="PROSITE" id="PS50217">
    <property type="entry name" value="BZIP"/>
    <property type="match status" value="1"/>
</dbReference>
<reference evidence="7" key="5">
    <citation type="submission" date="2025-09" db="UniProtKB">
        <authorList>
            <consortium name="Ensembl"/>
        </authorList>
    </citation>
    <scope>IDENTIFICATION</scope>
</reference>
<dbReference type="InterPro" id="IPR008917">
    <property type="entry name" value="TF_DNA-bd_sf"/>
</dbReference>
<proteinExistence type="inferred from homology"/>
<dbReference type="CDD" id="cd14696">
    <property type="entry name" value="bZIP_Jun"/>
    <property type="match status" value="1"/>
</dbReference>
<keyword evidence="4" id="KW-0804">Transcription</keyword>
<protein>
    <recommendedName>
        <fullName evidence="6">BZIP domain-containing protein</fullName>
    </recommendedName>
</protein>
<dbReference type="FunFam" id="1.20.5.170:FF:000012">
    <property type="entry name" value="Putative transcription factor AP-1"/>
    <property type="match status" value="1"/>
</dbReference>
<dbReference type="Ensembl" id="ENSCMIT00000011693.1">
    <property type="protein sequence ID" value="ENSCMIP00000011412.1"/>
    <property type="gene ID" value="ENSCMIG00000005930.1"/>
</dbReference>
<dbReference type="GO" id="GO:0000981">
    <property type="term" value="F:DNA-binding transcription factor activity, RNA polymerase II-specific"/>
    <property type="evidence" value="ECO:0007669"/>
    <property type="project" value="TreeGrafter"/>
</dbReference>
<sequence>PPDSPQERIKAERKRLRNRVAASKCRKRKLERISRLEDKVKSLKSENSGLATTASVLREQVTQLKQKVMSHISSGCQIVLFYLLSPVAQWLKALAWRARGPGFNSQAGRNLWQVS</sequence>
<evidence type="ECO:0000256" key="1">
    <source>
        <dbReference type="ARBA" id="ARBA00006882"/>
    </source>
</evidence>
<keyword evidence="5" id="KW-0175">Coiled coil</keyword>
<dbReference type="GO" id="GO:0005667">
    <property type="term" value="C:transcription regulator complex"/>
    <property type="evidence" value="ECO:0007669"/>
    <property type="project" value="TreeGrafter"/>
</dbReference>
<name>A0A4W3H8B5_CALMI</name>
<dbReference type="GO" id="GO:0051726">
    <property type="term" value="P:regulation of cell cycle"/>
    <property type="evidence" value="ECO:0007669"/>
    <property type="project" value="TreeGrafter"/>
</dbReference>
<dbReference type="GO" id="GO:0000978">
    <property type="term" value="F:RNA polymerase II cis-regulatory region sequence-specific DNA binding"/>
    <property type="evidence" value="ECO:0007669"/>
    <property type="project" value="TreeGrafter"/>
</dbReference>
<organism evidence="7 8">
    <name type="scientific">Callorhinchus milii</name>
    <name type="common">Ghost shark</name>
    <dbReference type="NCBI Taxonomy" id="7868"/>
    <lineage>
        <taxon>Eukaryota</taxon>
        <taxon>Metazoa</taxon>
        <taxon>Chordata</taxon>
        <taxon>Craniata</taxon>
        <taxon>Vertebrata</taxon>
        <taxon>Chondrichthyes</taxon>
        <taxon>Holocephali</taxon>
        <taxon>Chimaeriformes</taxon>
        <taxon>Callorhinchidae</taxon>
        <taxon>Callorhinchus</taxon>
    </lineage>
</organism>
<dbReference type="InterPro" id="IPR002112">
    <property type="entry name" value="Leuzip_Jun"/>
</dbReference>
<dbReference type="Gene3D" id="1.20.5.170">
    <property type="match status" value="1"/>
</dbReference>
<dbReference type="GO" id="GO:0042127">
    <property type="term" value="P:regulation of cell population proliferation"/>
    <property type="evidence" value="ECO:0007669"/>
    <property type="project" value="TreeGrafter"/>
</dbReference>
<dbReference type="Pfam" id="PF00170">
    <property type="entry name" value="bZIP_1"/>
    <property type="match status" value="1"/>
</dbReference>
<reference evidence="8" key="3">
    <citation type="journal article" date="2014" name="Nature">
        <title>Elephant shark genome provides unique insights into gnathostome evolution.</title>
        <authorList>
            <consortium name="International Elephant Shark Genome Sequencing Consortium"/>
            <person name="Venkatesh B."/>
            <person name="Lee A.P."/>
            <person name="Ravi V."/>
            <person name="Maurya A.K."/>
            <person name="Lian M.M."/>
            <person name="Swann J.B."/>
            <person name="Ohta Y."/>
            <person name="Flajnik M.F."/>
            <person name="Sutoh Y."/>
            <person name="Kasahara M."/>
            <person name="Hoon S."/>
            <person name="Gangu V."/>
            <person name="Roy S.W."/>
            <person name="Irimia M."/>
            <person name="Korzh V."/>
            <person name="Kondrychyn I."/>
            <person name="Lim Z.W."/>
            <person name="Tay B.H."/>
            <person name="Tohari S."/>
            <person name="Kong K.W."/>
            <person name="Ho S."/>
            <person name="Lorente-Galdos B."/>
            <person name="Quilez J."/>
            <person name="Marques-Bonet T."/>
            <person name="Raney B.J."/>
            <person name="Ingham P.W."/>
            <person name="Tay A."/>
            <person name="Hillier L.W."/>
            <person name="Minx P."/>
            <person name="Boehm T."/>
            <person name="Wilson R.K."/>
            <person name="Brenner S."/>
            <person name="Warren W.C."/>
        </authorList>
    </citation>
    <scope>NUCLEOTIDE SEQUENCE [LARGE SCALE GENOMIC DNA]</scope>
</reference>
<dbReference type="PANTHER" id="PTHR11462:SF35">
    <property type="entry name" value="TRANSCRIPTION FACTOR JRA"/>
    <property type="match status" value="1"/>
</dbReference>
<reference evidence="7" key="4">
    <citation type="submission" date="2025-08" db="UniProtKB">
        <authorList>
            <consortium name="Ensembl"/>
        </authorList>
    </citation>
    <scope>IDENTIFICATION</scope>
</reference>
<dbReference type="SUPFAM" id="SSF57959">
    <property type="entry name" value="Leucine zipper domain"/>
    <property type="match status" value="1"/>
</dbReference>
<dbReference type="InterPro" id="IPR050946">
    <property type="entry name" value="AP-1_TF_bZIP"/>
</dbReference>
<keyword evidence="8" id="KW-1185">Reference proteome</keyword>
<accession>A0A4W3H8B5</accession>
<dbReference type="InterPro" id="IPR046347">
    <property type="entry name" value="bZIP_sf"/>
</dbReference>
<evidence type="ECO:0000259" key="6">
    <source>
        <dbReference type="PROSITE" id="PS50217"/>
    </source>
</evidence>
<evidence type="ECO:0000256" key="2">
    <source>
        <dbReference type="ARBA" id="ARBA00023015"/>
    </source>
</evidence>
<evidence type="ECO:0000313" key="8">
    <source>
        <dbReference type="Proteomes" id="UP000314986"/>
    </source>
</evidence>
<keyword evidence="3" id="KW-0238">DNA-binding</keyword>
<dbReference type="OMA" id="MVERHSV"/>
<dbReference type="SUPFAM" id="SSF47454">
    <property type="entry name" value="A DNA-binding domain in eukaryotic transcription factors"/>
    <property type="match status" value="1"/>
</dbReference>
<keyword evidence="2" id="KW-0805">Transcription regulation</keyword>
<dbReference type="PRINTS" id="PR00043">
    <property type="entry name" value="LEUZIPPRJUN"/>
</dbReference>
<evidence type="ECO:0000256" key="3">
    <source>
        <dbReference type="ARBA" id="ARBA00023125"/>
    </source>
</evidence>
<comment type="similarity">
    <text evidence="1">Belongs to the bZIP family. Jun subfamily.</text>
</comment>
<evidence type="ECO:0000256" key="5">
    <source>
        <dbReference type="SAM" id="Coils"/>
    </source>
</evidence>
<reference evidence="8" key="2">
    <citation type="journal article" date="2007" name="PLoS Biol.">
        <title>Survey sequencing and comparative analysis of the elephant shark (Callorhinchus milii) genome.</title>
        <authorList>
            <person name="Venkatesh B."/>
            <person name="Kirkness E.F."/>
            <person name="Loh Y.H."/>
            <person name="Halpern A.L."/>
            <person name="Lee A.P."/>
            <person name="Johnson J."/>
            <person name="Dandona N."/>
            <person name="Viswanathan L.D."/>
            <person name="Tay A."/>
            <person name="Venter J.C."/>
            <person name="Strausberg R.L."/>
            <person name="Brenner S."/>
        </authorList>
    </citation>
    <scope>NUCLEOTIDE SEQUENCE [LARGE SCALE GENOMIC DNA]</scope>
</reference>